<sequence>MTDIVDIKILTTSYTNILTNSSEIRRLYTIAVADKSVEISLRRYVNISQKVLSRLCSVLLKR</sequence>
<dbReference type="Proteomes" id="UP001607302">
    <property type="component" value="Unassembled WGS sequence"/>
</dbReference>
<evidence type="ECO:0000313" key="2">
    <source>
        <dbReference type="Proteomes" id="UP001607302"/>
    </source>
</evidence>
<proteinExistence type="predicted"/>
<evidence type="ECO:0000313" key="1">
    <source>
        <dbReference type="EMBL" id="KAL2712786.1"/>
    </source>
</evidence>
<reference evidence="1 2" key="1">
    <citation type="journal article" date="2024" name="Ann. Entomol. Soc. Am.">
        <title>Genomic analyses of the southern and eastern yellowjacket wasps (Hymenoptera: Vespidae) reveal evolutionary signatures of social life.</title>
        <authorList>
            <person name="Catto M.A."/>
            <person name="Caine P.B."/>
            <person name="Orr S.E."/>
            <person name="Hunt B.G."/>
            <person name="Goodisman M.A.D."/>
        </authorList>
    </citation>
    <scope>NUCLEOTIDE SEQUENCE [LARGE SCALE GENOMIC DNA]</scope>
    <source>
        <strain evidence="1">233</strain>
        <tissue evidence="1">Head and thorax</tissue>
    </source>
</reference>
<dbReference type="EMBL" id="JAUDFV010000165">
    <property type="protein sequence ID" value="KAL2712786.1"/>
    <property type="molecule type" value="Genomic_DNA"/>
</dbReference>
<keyword evidence="2" id="KW-1185">Reference proteome</keyword>
<organism evidence="1 2">
    <name type="scientific">Vespula squamosa</name>
    <name type="common">Southern yellow jacket</name>
    <name type="synonym">Wasp</name>
    <dbReference type="NCBI Taxonomy" id="30214"/>
    <lineage>
        <taxon>Eukaryota</taxon>
        <taxon>Metazoa</taxon>
        <taxon>Ecdysozoa</taxon>
        <taxon>Arthropoda</taxon>
        <taxon>Hexapoda</taxon>
        <taxon>Insecta</taxon>
        <taxon>Pterygota</taxon>
        <taxon>Neoptera</taxon>
        <taxon>Endopterygota</taxon>
        <taxon>Hymenoptera</taxon>
        <taxon>Apocrita</taxon>
        <taxon>Aculeata</taxon>
        <taxon>Vespoidea</taxon>
        <taxon>Vespidae</taxon>
        <taxon>Vespinae</taxon>
        <taxon>Vespula</taxon>
    </lineage>
</organism>
<gene>
    <name evidence="1" type="ORF">V1478_017741</name>
</gene>
<accession>A0ABD1ZWP1</accession>
<dbReference type="AlphaFoldDB" id="A0ABD1ZWP1"/>
<comment type="caution">
    <text evidence="1">The sequence shown here is derived from an EMBL/GenBank/DDBJ whole genome shotgun (WGS) entry which is preliminary data.</text>
</comment>
<name>A0ABD1ZWP1_VESSQ</name>
<protein>
    <submittedName>
        <fullName evidence="1">Uncharacterized protein</fullName>
    </submittedName>
</protein>